<organism evidence="2 3">
    <name type="scientific">Kordia algicida OT-1</name>
    <dbReference type="NCBI Taxonomy" id="391587"/>
    <lineage>
        <taxon>Bacteria</taxon>
        <taxon>Pseudomonadati</taxon>
        <taxon>Bacteroidota</taxon>
        <taxon>Flavobacteriia</taxon>
        <taxon>Flavobacteriales</taxon>
        <taxon>Flavobacteriaceae</taxon>
        <taxon>Kordia</taxon>
    </lineage>
</organism>
<keyword evidence="1" id="KW-1133">Transmembrane helix</keyword>
<dbReference type="OrthoDB" id="9845274at2"/>
<evidence type="ECO:0000313" key="2">
    <source>
        <dbReference type="EMBL" id="EDP98274.1"/>
    </source>
</evidence>
<dbReference type="EMBL" id="ABIB01000001">
    <property type="protein sequence ID" value="EDP98274.1"/>
    <property type="molecule type" value="Genomic_DNA"/>
</dbReference>
<dbReference type="AlphaFoldDB" id="A9DK83"/>
<protein>
    <submittedName>
        <fullName evidence="2">Uncharacterized protein</fullName>
    </submittedName>
</protein>
<dbReference type="Proteomes" id="UP000002945">
    <property type="component" value="Unassembled WGS sequence"/>
</dbReference>
<feature type="transmembrane region" description="Helical" evidence="1">
    <location>
        <begin position="12"/>
        <end position="33"/>
    </location>
</feature>
<proteinExistence type="predicted"/>
<comment type="caution">
    <text evidence="2">The sequence shown here is derived from an EMBL/GenBank/DDBJ whole genome shotgun (WGS) entry which is preliminary data.</text>
</comment>
<gene>
    <name evidence="2" type="ORF">KAOT1_13692</name>
</gene>
<dbReference type="RefSeq" id="WP_007095287.1">
    <property type="nucleotide sequence ID" value="NZ_CP142125.1"/>
</dbReference>
<keyword evidence="1" id="KW-0472">Membrane</keyword>
<reference evidence="2 3" key="1">
    <citation type="journal article" date="2011" name="J. Bacteriol.">
        <title>Genome sequence of the algicidal bacterium Kordia algicida OT-1.</title>
        <authorList>
            <person name="Lee H.S."/>
            <person name="Kang S.G."/>
            <person name="Kwon K.K."/>
            <person name="Lee J.H."/>
            <person name="Kim S.J."/>
        </authorList>
    </citation>
    <scope>NUCLEOTIDE SEQUENCE [LARGE SCALE GENOMIC DNA]</scope>
    <source>
        <strain evidence="2 3">OT-1</strain>
    </source>
</reference>
<dbReference type="STRING" id="391587.KAOT1_13692"/>
<accession>A9DK83</accession>
<keyword evidence="3" id="KW-1185">Reference proteome</keyword>
<name>A9DK83_9FLAO</name>
<evidence type="ECO:0000256" key="1">
    <source>
        <dbReference type="SAM" id="Phobius"/>
    </source>
</evidence>
<evidence type="ECO:0000313" key="3">
    <source>
        <dbReference type="Proteomes" id="UP000002945"/>
    </source>
</evidence>
<keyword evidence="1" id="KW-0812">Transmembrane</keyword>
<dbReference type="HOGENOM" id="CLU_1684269_0_0_10"/>
<sequence length="156" mass="18713">MKKSKNFGQSLLTVLSFIAFLFVLFLISPWIYVKNKIWGRKLRKKLKAQLKEYDGKIVFLYGEYHTFDFVSYFQQHHPEITCFEVPNHPPMDPFILYLNARNPPKSLPQLAKIIDKYPIRKSHYNSFKHFVRRKKDPDSFYKLIERSIKNLKQADI</sequence>